<evidence type="ECO:0000313" key="2">
    <source>
        <dbReference type="EMBL" id="ACE75647.1"/>
    </source>
</evidence>
<dbReference type="EMBL" id="EU559167">
    <property type="protein sequence ID" value="ACE75647.1"/>
    <property type="molecule type" value="Genomic_DNA"/>
</dbReference>
<reference evidence="2" key="1">
    <citation type="journal article" date="2008" name="Environ. Microbiol.">
        <title>Environmental genomics reveals a functional chlorite dismutase in the nitrite-oxidizing bacterium 'Candidatus Nitrospira defluvii'.</title>
        <authorList>
            <person name="Maixner F."/>
            <person name="Wagner M."/>
            <person name="Lucker S."/>
            <person name="Pelletier E."/>
            <person name="Schmitz-Esser S."/>
            <person name="Hace K."/>
            <person name="Spieck E."/>
            <person name="Konrat R."/>
            <person name="Le Paslier D."/>
            <person name="Daims H."/>
        </authorList>
    </citation>
    <scope>NUCLEOTIDE SEQUENCE</scope>
</reference>
<protein>
    <recommendedName>
        <fullName evidence="1">PilZ domain-containing protein</fullName>
    </recommendedName>
</protein>
<dbReference type="KEGG" id="nde:NIDE1501"/>
<feature type="domain" description="PilZ" evidence="1">
    <location>
        <begin position="14"/>
        <end position="119"/>
    </location>
</feature>
<reference evidence="3 4" key="2">
    <citation type="journal article" date="2010" name="Proc. Natl. Acad. Sci. U.S.A.">
        <title>A Nitrospira metagenome illuminates the physiology and evolution of globally important nitrite-oxidizing bacteria.</title>
        <authorList>
            <person name="Lucker S."/>
            <person name="Wagner M."/>
            <person name="Maixner F."/>
            <person name="Pelletier E."/>
            <person name="Koch H."/>
            <person name="Vacherie B."/>
            <person name="Rattei T."/>
            <person name="Sinninghe Damste J."/>
            <person name="Spieck E."/>
            <person name="Le Paslier D."/>
            <person name="Daims H."/>
        </authorList>
    </citation>
    <scope>NUCLEOTIDE SEQUENCE [LARGE SCALE GENOMIC DNA]</scope>
</reference>
<sequence>MDQSDNRSSARIELRQHQRSVVPPACLLSFAPFAPTISFNGDTEGEGVVINLSAGGCKISSDAGVAVGDAMSLIILLPGEICPTTIDLALVRWGRDLHFGVEFVSMGTTELTRIRRFLASTGPE</sequence>
<dbReference type="Pfam" id="PF07238">
    <property type="entry name" value="PilZ"/>
    <property type="match status" value="1"/>
</dbReference>
<dbReference type="InterPro" id="IPR009875">
    <property type="entry name" value="PilZ_domain"/>
</dbReference>
<name>B3U4T0_9BACT</name>
<keyword evidence="4" id="KW-1185">Reference proteome</keyword>
<evidence type="ECO:0000259" key="1">
    <source>
        <dbReference type="Pfam" id="PF07238"/>
    </source>
</evidence>
<evidence type="ECO:0000313" key="4">
    <source>
        <dbReference type="Proteomes" id="UP000001660"/>
    </source>
</evidence>
<dbReference type="STRING" id="330214.NIDE1501"/>
<dbReference type="GO" id="GO:0035438">
    <property type="term" value="F:cyclic-di-GMP binding"/>
    <property type="evidence" value="ECO:0007669"/>
    <property type="project" value="InterPro"/>
</dbReference>
<dbReference type="HOGENOM" id="CLU_1999756_0_0_0"/>
<gene>
    <name evidence="3" type="ORF">NIDE1501</name>
</gene>
<evidence type="ECO:0000313" key="3">
    <source>
        <dbReference type="EMBL" id="CBK41242.1"/>
    </source>
</evidence>
<organism evidence="2">
    <name type="scientific">Nitrospira defluvii</name>
    <dbReference type="NCBI Taxonomy" id="330214"/>
    <lineage>
        <taxon>Bacteria</taxon>
        <taxon>Pseudomonadati</taxon>
        <taxon>Nitrospirota</taxon>
        <taxon>Nitrospiria</taxon>
        <taxon>Nitrospirales</taxon>
        <taxon>Nitrospiraceae</taxon>
        <taxon>Nitrospira</taxon>
    </lineage>
</organism>
<dbReference type="Proteomes" id="UP000001660">
    <property type="component" value="Chromosome"/>
</dbReference>
<accession>B3U4T0</accession>
<proteinExistence type="predicted"/>
<reference evidence="3" key="3">
    <citation type="submission" date="2010-03" db="EMBL/GenBank/DDBJ databases">
        <authorList>
            <person name="Genoscope - CEA"/>
        </authorList>
    </citation>
    <scope>NUCLEOTIDE SEQUENCE</scope>
</reference>
<dbReference type="SUPFAM" id="SSF141371">
    <property type="entry name" value="PilZ domain-like"/>
    <property type="match status" value="1"/>
</dbReference>
<dbReference type="EMBL" id="FP929003">
    <property type="protein sequence ID" value="CBK41242.1"/>
    <property type="molecule type" value="Genomic_DNA"/>
</dbReference>
<dbReference type="AlphaFoldDB" id="B3U4T0"/>
<dbReference type="OrthoDB" id="9810920at2"/>
<dbReference type="Gene3D" id="2.40.10.220">
    <property type="entry name" value="predicted glycosyltransferase like domains"/>
    <property type="match status" value="1"/>
</dbReference>